<comment type="caution">
    <text evidence="2">The sequence shown here is derived from an EMBL/GenBank/DDBJ whole genome shotgun (WGS) entry which is preliminary data.</text>
</comment>
<dbReference type="EMBL" id="JBIHMM010000001">
    <property type="protein sequence ID" value="MFH0252509.1"/>
    <property type="molecule type" value="Genomic_DNA"/>
</dbReference>
<keyword evidence="3" id="KW-1185">Reference proteome</keyword>
<protein>
    <recommendedName>
        <fullName evidence="4">Arginine transporter</fullName>
    </recommendedName>
</protein>
<organism evidence="2 3">
    <name type="scientific">Roseovarius aquimarinus</name>
    <dbReference type="NCBI Taxonomy" id="1229156"/>
    <lineage>
        <taxon>Bacteria</taxon>
        <taxon>Pseudomonadati</taxon>
        <taxon>Pseudomonadota</taxon>
        <taxon>Alphaproteobacteria</taxon>
        <taxon>Rhodobacterales</taxon>
        <taxon>Roseobacteraceae</taxon>
        <taxon>Roseovarius</taxon>
    </lineage>
</organism>
<feature type="signal peptide" evidence="1">
    <location>
        <begin position="1"/>
        <end position="17"/>
    </location>
</feature>
<gene>
    <name evidence="2" type="ORF">ACGRVM_01265</name>
</gene>
<evidence type="ECO:0000313" key="3">
    <source>
        <dbReference type="Proteomes" id="UP001607157"/>
    </source>
</evidence>
<keyword evidence="1" id="KW-0732">Signal</keyword>
<evidence type="ECO:0008006" key="4">
    <source>
        <dbReference type="Google" id="ProtNLM"/>
    </source>
</evidence>
<evidence type="ECO:0000256" key="1">
    <source>
        <dbReference type="SAM" id="SignalP"/>
    </source>
</evidence>
<proteinExistence type="predicted"/>
<reference evidence="2 3" key="1">
    <citation type="submission" date="2024-10" db="EMBL/GenBank/DDBJ databases">
        <authorList>
            <person name="Yang X.-N."/>
        </authorList>
    </citation>
    <scope>NUCLEOTIDE SEQUENCE [LARGE SCALE GENOMIC DNA]</scope>
    <source>
        <strain evidence="2 3">CAU 1059</strain>
    </source>
</reference>
<feature type="chain" id="PRO_5047542766" description="Arginine transporter" evidence="1">
    <location>
        <begin position="18"/>
        <end position="122"/>
    </location>
</feature>
<sequence length="122" mass="13101">MRKIVIAGMMLSLGTLAACGGSNRFENRGGGRSPAPVYAPTATGPINSACLASDRKARSSQLCGCIQAVADQTLSRSDQIRAVRFYDDPQAAQDTRQSDNASDERFWDAYSNYGKTAERVCS</sequence>
<accession>A0ABW7I2W8</accession>
<name>A0ABW7I2W8_9RHOB</name>
<dbReference type="Proteomes" id="UP001607157">
    <property type="component" value="Unassembled WGS sequence"/>
</dbReference>
<dbReference type="PROSITE" id="PS51257">
    <property type="entry name" value="PROKAR_LIPOPROTEIN"/>
    <property type="match status" value="1"/>
</dbReference>
<dbReference type="RefSeq" id="WP_377169487.1">
    <property type="nucleotide sequence ID" value="NZ_JBHTJC010000001.1"/>
</dbReference>
<evidence type="ECO:0000313" key="2">
    <source>
        <dbReference type="EMBL" id="MFH0252509.1"/>
    </source>
</evidence>